<keyword evidence="3" id="KW-0408">Iron</keyword>
<dbReference type="RefSeq" id="WP_344606145.1">
    <property type="nucleotide sequence ID" value="NZ_BAAAHE010000024.1"/>
</dbReference>
<evidence type="ECO:0000256" key="1">
    <source>
        <dbReference type="ARBA" id="ARBA00022714"/>
    </source>
</evidence>
<evidence type="ECO:0000256" key="5">
    <source>
        <dbReference type="SAM" id="MobiDB-lite"/>
    </source>
</evidence>
<gene>
    <name evidence="7" type="ORF">GCM10009547_30110</name>
</gene>
<evidence type="ECO:0000256" key="3">
    <source>
        <dbReference type="ARBA" id="ARBA00023004"/>
    </source>
</evidence>
<evidence type="ECO:0000256" key="4">
    <source>
        <dbReference type="ARBA" id="ARBA00023014"/>
    </source>
</evidence>
<organism evidence="7 8">
    <name type="scientific">Sporichthya brevicatena</name>
    <dbReference type="NCBI Taxonomy" id="171442"/>
    <lineage>
        <taxon>Bacteria</taxon>
        <taxon>Bacillati</taxon>
        <taxon>Actinomycetota</taxon>
        <taxon>Actinomycetes</taxon>
        <taxon>Sporichthyales</taxon>
        <taxon>Sporichthyaceae</taxon>
        <taxon>Sporichthya</taxon>
    </lineage>
</organism>
<feature type="region of interest" description="Disordered" evidence="5">
    <location>
        <begin position="40"/>
        <end position="116"/>
    </location>
</feature>
<evidence type="ECO:0000313" key="8">
    <source>
        <dbReference type="Proteomes" id="UP001500957"/>
    </source>
</evidence>
<proteinExistence type="predicted"/>
<feature type="compositionally biased region" description="Low complexity" evidence="5">
    <location>
        <begin position="82"/>
        <end position="102"/>
    </location>
</feature>
<accession>A0ABN1GZW9</accession>
<feature type="compositionally biased region" description="Polar residues" evidence="5">
    <location>
        <begin position="69"/>
        <end position="78"/>
    </location>
</feature>
<evidence type="ECO:0000256" key="2">
    <source>
        <dbReference type="ARBA" id="ARBA00022723"/>
    </source>
</evidence>
<reference evidence="7 8" key="1">
    <citation type="journal article" date="2019" name="Int. J. Syst. Evol. Microbiol.">
        <title>The Global Catalogue of Microorganisms (GCM) 10K type strain sequencing project: providing services to taxonomists for standard genome sequencing and annotation.</title>
        <authorList>
            <consortium name="The Broad Institute Genomics Platform"/>
            <consortium name="The Broad Institute Genome Sequencing Center for Infectious Disease"/>
            <person name="Wu L."/>
            <person name="Ma J."/>
        </authorList>
    </citation>
    <scope>NUCLEOTIDE SEQUENCE [LARGE SCALE GENOMIC DNA]</scope>
    <source>
        <strain evidence="7 8">JCM 10671</strain>
    </source>
</reference>
<feature type="region of interest" description="Disordered" evidence="5">
    <location>
        <begin position="1"/>
        <end position="20"/>
    </location>
</feature>
<keyword evidence="2" id="KW-0479">Metal-binding</keyword>
<dbReference type="SUPFAM" id="SSF50022">
    <property type="entry name" value="ISP domain"/>
    <property type="match status" value="1"/>
</dbReference>
<dbReference type="CDD" id="cd03467">
    <property type="entry name" value="Rieske"/>
    <property type="match status" value="1"/>
</dbReference>
<keyword evidence="4" id="KW-0411">Iron-sulfur</keyword>
<keyword evidence="8" id="KW-1185">Reference proteome</keyword>
<dbReference type="Proteomes" id="UP001500957">
    <property type="component" value="Unassembled WGS sequence"/>
</dbReference>
<dbReference type="EMBL" id="BAAAHE010000024">
    <property type="protein sequence ID" value="GAA0624867.1"/>
    <property type="molecule type" value="Genomic_DNA"/>
</dbReference>
<dbReference type="PROSITE" id="PS51296">
    <property type="entry name" value="RIESKE"/>
    <property type="match status" value="1"/>
</dbReference>
<dbReference type="Gene3D" id="2.102.10.10">
    <property type="entry name" value="Rieske [2Fe-2S] iron-sulphur domain"/>
    <property type="match status" value="1"/>
</dbReference>
<protein>
    <recommendedName>
        <fullName evidence="6">Rieske domain-containing protein</fullName>
    </recommendedName>
</protein>
<comment type="caution">
    <text evidence="7">The sequence shown here is derived from an EMBL/GenBank/DDBJ whole genome shotgun (WGS) entry which is preliminary data.</text>
</comment>
<evidence type="ECO:0000259" key="6">
    <source>
        <dbReference type="PROSITE" id="PS51296"/>
    </source>
</evidence>
<name>A0ABN1GZW9_9ACTN</name>
<dbReference type="InterPro" id="IPR036922">
    <property type="entry name" value="Rieske_2Fe-2S_sf"/>
</dbReference>
<sequence length="215" mass="21942">MSAAETPNVPEGAEEAVPGRRVVLRGISALGLAAFAAPLAACGGDDDDPTAAEATPETTPEVTPEATTSAKPSKTAKPTKSAEPTATADATKTAKPEATPKATPKPDKAPKLVKASDTPLAATSDIPVNSGALFEADEYVITQPKAGQFIGFDSLCTHEGCPVDVFDTPGKMSCSCHSSDFTLDTGKPTAGPARKPLPKKPIIVEGGQIYKAKEA</sequence>
<evidence type="ECO:0000313" key="7">
    <source>
        <dbReference type="EMBL" id="GAA0624867.1"/>
    </source>
</evidence>
<dbReference type="Pfam" id="PF00355">
    <property type="entry name" value="Rieske"/>
    <property type="match status" value="1"/>
</dbReference>
<feature type="domain" description="Rieske" evidence="6">
    <location>
        <begin position="118"/>
        <end position="211"/>
    </location>
</feature>
<feature type="compositionally biased region" description="Low complexity" evidence="5">
    <location>
        <begin position="51"/>
        <end position="68"/>
    </location>
</feature>
<dbReference type="InterPro" id="IPR017941">
    <property type="entry name" value="Rieske_2Fe-2S"/>
</dbReference>
<keyword evidence="1" id="KW-0001">2Fe-2S</keyword>